<protein>
    <submittedName>
        <fullName evidence="1">Uncharacterized protein</fullName>
    </submittedName>
</protein>
<evidence type="ECO:0000313" key="1">
    <source>
        <dbReference type="EMBL" id="JAH77960.1"/>
    </source>
</evidence>
<proteinExistence type="predicted"/>
<reference evidence="1" key="2">
    <citation type="journal article" date="2015" name="Fish Shellfish Immunol.">
        <title>Early steps in the European eel (Anguilla anguilla)-Vibrio vulnificus interaction in the gills: Role of the RtxA13 toxin.</title>
        <authorList>
            <person name="Callol A."/>
            <person name="Pajuelo D."/>
            <person name="Ebbesson L."/>
            <person name="Teles M."/>
            <person name="MacKenzie S."/>
            <person name="Amaro C."/>
        </authorList>
    </citation>
    <scope>NUCLEOTIDE SEQUENCE</scope>
</reference>
<dbReference type="AlphaFoldDB" id="A0A0E9VKM7"/>
<reference evidence="1" key="1">
    <citation type="submission" date="2014-11" db="EMBL/GenBank/DDBJ databases">
        <authorList>
            <person name="Amaro Gonzalez C."/>
        </authorList>
    </citation>
    <scope>NUCLEOTIDE SEQUENCE</scope>
</reference>
<dbReference type="EMBL" id="GBXM01030617">
    <property type="protein sequence ID" value="JAH77960.1"/>
    <property type="molecule type" value="Transcribed_RNA"/>
</dbReference>
<name>A0A0E9VKM7_ANGAN</name>
<accession>A0A0E9VKM7</accession>
<organism evidence="1">
    <name type="scientific">Anguilla anguilla</name>
    <name type="common">European freshwater eel</name>
    <name type="synonym">Muraena anguilla</name>
    <dbReference type="NCBI Taxonomy" id="7936"/>
    <lineage>
        <taxon>Eukaryota</taxon>
        <taxon>Metazoa</taxon>
        <taxon>Chordata</taxon>
        <taxon>Craniata</taxon>
        <taxon>Vertebrata</taxon>
        <taxon>Euteleostomi</taxon>
        <taxon>Actinopterygii</taxon>
        <taxon>Neopterygii</taxon>
        <taxon>Teleostei</taxon>
        <taxon>Anguilliformes</taxon>
        <taxon>Anguillidae</taxon>
        <taxon>Anguilla</taxon>
    </lineage>
</organism>
<sequence length="32" mass="3913">MHTKHFLEIREDMRRELQKCLQDQVPCPESSQ</sequence>